<dbReference type="SUPFAM" id="SSF47598">
    <property type="entry name" value="Ribbon-helix-helix"/>
    <property type="match status" value="1"/>
</dbReference>
<comment type="caution">
    <text evidence="1">The sequence shown here is derived from an EMBL/GenBank/DDBJ whole genome shotgun (WGS) entry which is preliminary data.</text>
</comment>
<gene>
    <name evidence="1" type="ORF">AAIG39_24605</name>
</gene>
<dbReference type="InterPro" id="IPR010985">
    <property type="entry name" value="Ribbon_hlx_hlx"/>
</dbReference>
<keyword evidence="2" id="KW-1185">Reference proteome</keyword>
<reference evidence="1 2" key="1">
    <citation type="submission" date="2024-02" db="EMBL/GenBank/DDBJ databases">
        <title>Whole genome of MDR Enterobacteriaceae from southern Thailand.</title>
        <authorList>
            <person name="Surachat K."/>
        </authorList>
    </citation>
    <scope>NUCLEOTIDE SEQUENCE [LARGE SCALE GENOMIC DNA]</scope>
    <source>
        <strain evidence="1 2">PSU_29</strain>
    </source>
</reference>
<dbReference type="RefSeq" id="WP_343194943.1">
    <property type="nucleotide sequence ID" value="NZ_JBCIVJ010000038.1"/>
</dbReference>
<dbReference type="Gene3D" id="1.10.1220.10">
    <property type="entry name" value="Met repressor-like"/>
    <property type="match status" value="1"/>
</dbReference>
<dbReference type="Proteomes" id="UP001411173">
    <property type="component" value="Unassembled WGS sequence"/>
</dbReference>
<proteinExistence type="predicted"/>
<protein>
    <submittedName>
        <fullName evidence="1">Uncharacterized protein</fullName>
    </submittedName>
</protein>
<sequence length="299" mass="35603">MNDKLYSIAITDWHKLLYFFGYLKFMEVRISGFPKYSDDLNEWSEKIIGAISRHCDKDDTRINAFIEKMLDHFNDEISIIDDIKFIQDDEITGMFAWLYIQQCKIRERAIMGGMEEIPLYKDLHLSSQSLNHHDRHDNICDYFYSGYLSKKSKDSIIDSIWGTCYKVRNEIKPLHWLNEKNDEQCKWACDYILQKYEPKFIDVDRPDNTHECYLLTLGLFFLMVATEHKSEWKLFLTDINRAWSQKKHRASKKEQSPLNTYLDKKTKDKMKVLCIKEGVSIQTMLSHLITSEYDKIKGR</sequence>
<accession>A0ABU9VBU2</accession>
<evidence type="ECO:0000313" key="2">
    <source>
        <dbReference type="Proteomes" id="UP001411173"/>
    </source>
</evidence>
<organism evidence="1 2">
    <name type="scientific">Phytobacter palmae</name>
    <dbReference type="NCBI Taxonomy" id="1855371"/>
    <lineage>
        <taxon>Bacteria</taxon>
        <taxon>Pseudomonadati</taxon>
        <taxon>Pseudomonadota</taxon>
        <taxon>Gammaproteobacteria</taxon>
        <taxon>Enterobacterales</taxon>
        <taxon>Enterobacteriaceae</taxon>
        <taxon>Phytobacter</taxon>
    </lineage>
</organism>
<dbReference type="EMBL" id="JBCIVJ010000038">
    <property type="protein sequence ID" value="MEN0582152.1"/>
    <property type="molecule type" value="Genomic_DNA"/>
</dbReference>
<dbReference type="InterPro" id="IPR013321">
    <property type="entry name" value="Arc_rbn_hlx_hlx"/>
</dbReference>
<name>A0ABU9VBU2_9ENTR</name>
<evidence type="ECO:0000313" key="1">
    <source>
        <dbReference type="EMBL" id="MEN0582152.1"/>
    </source>
</evidence>